<evidence type="ECO:0000313" key="1">
    <source>
        <dbReference type="EMBL" id="KKL66867.1"/>
    </source>
</evidence>
<dbReference type="EMBL" id="LAZR01027067">
    <property type="protein sequence ID" value="KKL66867.1"/>
    <property type="molecule type" value="Genomic_DNA"/>
</dbReference>
<accession>A0A0F9GUT7</accession>
<organism evidence="1">
    <name type="scientific">marine sediment metagenome</name>
    <dbReference type="NCBI Taxonomy" id="412755"/>
    <lineage>
        <taxon>unclassified sequences</taxon>
        <taxon>metagenomes</taxon>
        <taxon>ecological metagenomes</taxon>
    </lineage>
</organism>
<protein>
    <recommendedName>
        <fullName evidence="2">Peptidase C39-like domain-containing protein</fullName>
    </recommendedName>
</protein>
<reference evidence="1" key="1">
    <citation type="journal article" date="2015" name="Nature">
        <title>Complex archaea that bridge the gap between prokaryotes and eukaryotes.</title>
        <authorList>
            <person name="Spang A."/>
            <person name="Saw J.H."/>
            <person name="Jorgensen S.L."/>
            <person name="Zaremba-Niedzwiedzka K."/>
            <person name="Martijn J."/>
            <person name="Lind A.E."/>
            <person name="van Eijk R."/>
            <person name="Schleper C."/>
            <person name="Guy L."/>
            <person name="Ettema T.J."/>
        </authorList>
    </citation>
    <scope>NUCLEOTIDE SEQUENCE</scope>
</reference>
<comment type="caution">
    <text evidence="1">The sequence shown here is derived from an EMBL/GenBank/DDBJ whole genome shotgun (WGS) entry which is preliminary data.</text>
</comment>
<proteinExistence type="predicted"/>
<gene>
    <name evidence="1" type="ORF">LCGC14_2140680</name>
</gene>
<evidence type="ECO:0008006" key="2">
    <source>
        <dbReference type="Google" id="ProtNLM"/>
    </source>
</evidence>
<dbReference type="AlphaFoldDB" id="A0A0F9GUT7"/>
<name>A0A0F9GUT7_9ZZZZ</name>
<sequence length="158" mass="17635">MIPINQNNLTAGEGNCFSACVASILELSIDEVPNFLTESKGQTVKMWQLIGEWLNEHNWGMLSIMSPGSIKDMKAIWMQCHYVGLKGCLAIGTVRSQKIPGVLHGIVIGWKCDTPGRAWYNPIILHDPRPDNKPYDVMKDVIGLDLLLPIMMEEKKDG</sequence>